<dbReference type="SMART" id="SM00530">
    <property type="entry name" value="HTH_XRE"/>
    <property type="match status" value="1"/>
</dbReference>
<dbReference type="PROSITE" id="PS50943">
    <property type="entry name" value="HTH_CROC1"/>
    <property type="match status" value="1"/>
</dbReference>
<dbReference type="CDD" id="cd00093">
    <property type="entry name" value="HTH_XRE"/>
    <property type="match status" value="1"/>
</dbReference>
<dbReference type="GeneID" id="99713669"/>
<reference evidence="3" key="1">
    <citation type="submission" date="2023-07" db="EMBL/GenBank/DDBJ databases">
        <title>Sorghum-associated microbial communities from plants grown in Nebraska, USA.</title>
        <authorList>
            <person name="Schachtman D."/>
        </authorList>
    </citation>
    <scope>NUCLEOTIDE SEQUENCE</scope>
    <source>
        <strain evidence="3">DS3315</strain>
    </source>
</reference>
<gene>
    <name evidence="3" type="ORF">J2W39_006267</name>
</gene>
<name>A0AAW8EQ94_VARPD</name>
<dbReference type="InterPro" id="IPR001387">
    <property type="entry name" value="Cro/C1-type_HTH"/>
</dbReference>
<dbReference type="Proteomes" id="UP001224845">
    <property type="component" value="Unassembled WGS sequence"/>
</dbReference>
<proteinExistence type="predicted"/>
<evidence type="ECO:0000259" key="2">
    <source>
        <dbReference type="PROSITE" id="PS50943"/>
    </source>
</evidence>
<dbReference type="GO" id="GO:0005829">
    <property type="term" value="C:cytosol"/>
    <property type="evidence" value="ECO:0007669"/>
    <property type="project" value="TreeGrafter"/>
</dbReference>
<dbReference type="EMBL" id="JAUSRV010000021">
    <property type="protein sequence ID" value="MDP9974983.1"/>
    <property type="molecule type" value="Genomic_DNA"/>
</dbReference>
<dbReference type="Pfam" id="PF13560">
    <property type="entry name" value="HTH_31"/>
    <property type="match status" value="1"/>
</dbReference>
<comment type="caution">
    <text evidence="3">The sequence shown here is derived from an EMBL/GenBank/DDBJ whole genome shotgun (WGS) entry which is preliminary data.</text>
</comment>
<dbReference type="GO" id="GO:0003700">
    <property type="term" value="F:DNA-binding transcription factor activity"/>
    <property type="evidence" value="ECO:0007669"/>
    <property type="project" value="TreeGrafter"/>
</dbReference>
<keyword evidence="1" id="KW-0238">DNA-binding</keyword>
<dbReference type="PANTHER" id="PTHR46797">
    <property type="entry name" value="HTH-TYPE TRANSCRIPTIONAL REGULATOR"/>
    <property type="match status" value="1"/>
</dbReference>
<dbReference type="InterPro" id="IPR050807">
    <property type="entry name" value="TransReg_Diox_bact_type"/>
</dbReference>
<evidence type="ECO:0000313" key="3">
    <source>
        <dbReference type="EMBL" id="MDP9974983.1"/>
    </source>
</evidence>
<organism evidence="3 4">
    <name type="scientific">Variovorax paradoxus</name>
    <dbReference type="NCBI Taxonomy" id="34073"/>
    <lineage>
        <taxon>Bacteria</taxon>
        <taxon>Pseudomonadati</taxon>
        <taxon>Pseudomonadota</taxon>
        <taxon>Betaproteobacteria</taxon>
        <taxon>Burkholderiales</taxon>
        <taxon>Comamonadaceae</taxon>
        <taxon>Variovorax</taxon>
    </lineage>
</organism>
<feature type="domain" description="HTH cro/C1-type" evidence="2">
    <location>
        <begin position="29"/>
        <end position="83"/>
    </location>
</feature>
<dbReference type="SUPFAM" id="SSF47413">
    <property type="entry name" value="lambda repressor-like DNA-binding domains"/>
    <property type="match status" value="1"/>
</dbReference>
<accession>A0AAW8EQ94</accession>
<protein>
    <submittedName>
        <fullName evidence="3">Transcriptional regulator with XRE-family HTH domain</fullName>
    </submittedName>
</protein>
<dbReference type="GO" id="GO:0003677">
    <property type="term" value="F:DNA binding"/>
    <property type="evidence" value="ECO:0007669"/>
    <property type="project" value="UniProtKB-KW"/>
</dbReference>
<evidence type="ECO:0000256" key="1">
    <source>
        <dbReference type="ARBA" id="ARBA00023125"/>
    </source>
</evidence>
<dbReference type="AlphaFoldDB" id="A0AAW8EQ94"/>
<dbReference type="RefSeq" id="WP_018902889.1">
    <property type="nucleotide sequence ID" value="NZ_CAIGKF010000006.1"/>
</dbReference>
<sequence>MQKQVTRRGRPLGATTFEVEPALAFGAVVRALRTADGVGQEALAHQAGIERSHMGKIERGEHMPTLAMILRIANALGRTAGELLLETESVLTEQQNAGQQSQATDA</sequence>
<dbReference type="Gene3D" id="1.10.260.40">
    <property type="entry name" value="lambda repressor-like DNA-binding domains"/>
    <property type="match status" value="1"/>
</dbReference>
<dbReference type="PANTHER" id="PTHR46797:SF1">
    <property type="entry name" value="METHYLPHOSPHONATE SYNTHASE"/>
    <property type="match status" value="1"/>
</dbReference>
<evidence type="ECO:0000313" key="4">
    <source>
        <dbReference type="Proteomes" id="UP001224845"/>
    </source>
</evidence>
<dbReference type="InterPro" id="IPR010982">
    <property type="entry name" value="Lambda_DNA-bd_dom_sf"/>
</dbReference>